<reference evidence="15 16" key="1">
    <citation type="submission" date="2022-05" db="EMBL/GenBank/DDBJ databases">
        <title>Novel Pseudomonas spp. Isolated from a Rainbow Trout Aquaculture Facility.</title>
        <authorList>
            <person name="Testerman T."/>
            <person name="Graf J."/>
        </authorList>
    </citation>
    <scope>NUCLEOTIDE SEQUENCE [LARGE SCALE GENOMIC DNA]</scope>
    <source>
        <strain evidence="15 16">ID681</strain>
    </source>
</reference>
<feature type="domain" description="HBM" evidence="14">
    <location>
        <begin position="45"/>
        <end position="292"/>
    </location>
</feature>
<keyword evidence="4" id="KW-0145">Chemotaxis</keyword>
<dbReference type="Gene3D" id="1.10.287.950">
    <property type="entry name" value="Methyl-accepting chemotaxis protein"/>
    <property type="match status" value="1"/>
</dbReference>
<keyword evidence="7 11" id="KW-0472">Membrane</keyword>
<keyword evidence="6 11" id="KW-1133">Transmembrane helix</keyword>
<proteinExistence type="inferred from homology"/>
<evidence type="ECO:0000313" key="16">
    <source>
        <dbReference type="Proteomes" id="UP001148203"/>
    </source>
</evidence>
<accession>A0ABT5NNH1</accession>
<evidence type="ECO:0000256" key="7">
    <source>
        <dbReference type="ARBA" id="ARBA00023136"/>
    </source>
</evidence>
<comment type="subcellular location">
    <subcellularLocation>
        <location evidence="1">Cell membrane</location>
    </subcellularLocation>
</comment>
<evidence type="ECO:0000256" key="9">
    <source>
        <dbReference type="ARBA" id="ARBA00029447"/>
    </source>
</evidence>
<dbReference type="EMBL" id="JAMDGY010000012">
    <property type="protein sequence ID" value="MDD0989721.1"/>
    <property type="molecule type" value="Genomic_DNA"/>
</dbReference>
<dbReference type="SMART" id="SM00283">
    <property type="entry name" value="MA"/>
    <property type="match status" value="1"/>
</dbReference>
<evidence type="ECO:0000256" key="10">
    <source>
        <dbReference type="PROSITE-ProRule" id="PRU00284"/>
    </source>
</evidence>
<dbReference type="SUPFAM" id="SSF58104">
    <property type="entry name" value="Methyl-accepting chemotaxis protein (MCP) signaling domain"/>
    <property type="match status" value="1"/>
</dbReference>
<dbReference type="PANTHER" id="PTHR32089:SF120">
    <property type="entry name" value="METHYL-ACCEPTING CHEMOTAXIS PROTEIN TLPQ"/>
    <property type="match status" value="1"/>
</dbReference>
<evidence type="ECO:0000256" key="5">
    <source>
        <dbReference type="ARBA" id="ARBA00022692"/>
    </source>
</evidence>
<feature type="transmembrane region" description="Helical" evidence="11">
    <location>
        <begin position="297"/>
        <end position="317"/>
    </location>
</feature>
<feature type="domain" description="HAMP" evidence="13">
    <location>
        <begin position="319"/>
        <end position="371"/>
    </location>
</feature>
<dbReference type="PROSITE" id="PS50111">
    <property type="entry name" value="CHEMOTAXIS_TRANSDUC_2"/>
    <property type="match status" value="1"/>
</dbReference>
<comment type="caution">
    <text evidence="15">The sequence shown here is derived from an EMBL/GenBank/DDBJ whole genome shotgun (WGS) entry which is preliminary data.</text>
</comment>
<dbReference type="Gene3D" id="1.20.1440.210">
    <property type="match status" value="1"/>
</dbReference>
<evidence type="ECO:0000256" key="11">
    <source>
        <dbReference type="SAM" id="Phobius"/>
    </source>
</evidence>
<evidence type="ECO:0000313" key="15">
    <source>
        <dbReference type="EMBL" id="MDD0989721.1"/>
    </source>
</evidence>
<dbReference type="Gene3D" id="6.10.340.10">
    <property type="match status" value="1"/>
</dbReference>
<gene>
    <name evidence="15" type="ORF">M5G11_04155</name>
</gene>
<organism evidence="15 16">
    <name type="scientific">Pseudomonas fontis</name>
    <dbReference type="NCBI Taxonomy" id="2942633"/>
    <lineage>
        <taxon>Bacteria</taxon>
        <taxon>Pseudomonadati</taxon>
        <taxon>Pseudomonadota</taxon>
        <taxon>Gammaproteobacteria</taxon>
        <taxon>Pseudomonadales</taxon>
        <taxon>Pseudomonadaceae</taxon>
        <taxon>Pseudomonas</taxon>
    </lineage>
</organism>
<keyword evidence="16" id="KW-1185">Reference proteome</keyword>
<sequence length="648" mass="70452">MFGPLSRMLGNISVRLKLTLGFAIVLLLTLASTLGGWRALNDSIISSERLSDIALLNEIANELRAERITYRVLGDDESRNDAQRALARLDALLQTMQQNFKVAADLEVIDSNRQKVGLFTSGFERLQQAMALRKQRLGTLRDEHKRFGTALETLEASMVRSTDDGLNSEQQSRALGLMSSLDHYVDVATQQVETPAYTYTPLDDYQRVGTPSLAAAELTLKPLALSLGTTHKAEQLAIIDTLKDYRERLEQYRNSAIDVEQQQDALELIGNQLRDTSRTLNDHQIEKRDRQAQAARSLIASLAVLALVIGMLAAWLITRQITVPLKETLDMARSIAQGDLRSEFKVTRRDELGELQQSMREMTLSLRELIGGIGQGATQLNSAVGQLSAVAEQTQTVLSNQRDETDQVATAMNQMAATVLEVARNAELASEAATTADTQAREGDQVVTAAIMQIEQLSGQVQSSMQAMHQLAQESGRIGSILDVIKSVSEQTNLLALNAAIEAARAGEAGRGFAVVADEVRGLAQRTQQSTEEIEELISSLHGGTAQVVKLLESSQLLSTDSVDLSRQAGVALGQITETVSAIQAMNQQIATASEEQSSVAEEINRNVMNVRDISDQTATASNQTAASSVELARLGGQLQTLVGRFSL</sequence>
<keyword evidence="3" id="KW-0488">Methylation</keyword>
<comment type="similarity">
    <text evidence="9">Belongs to the methyl-accepting chemotaxis (MCP) protein family.</text>
</comment>
<protein>
    <submittedName>
        <fullName evidence="15">Methyl-accepting chemotaxis protein</fullName>
    </submittedName>
</protein>
<dbReference type="InterPro" id="IPR032255">
    <property type="entry name" value="HBM"/>
</dbReference>
<evidence type="ECO:0000256" key="8">
    <source>
        <dbReference type="ARBA" id="ARBA00023224"/>
    </source>
</evidence>
<dbReference type="CDD" id="cd06225">
    <property type="entry name" value="HAMP"/>
    <property type="match status" value="1"/>
</dbReference>
<evidence type="ECO:0000259" key="14">
    <source>
        <dbReference type="PROSITE" id="PS51753"/>
    </source>
</evidence>
<dbReference type="InterPro" id="IPR004089">
    <property type="entry name" value="MCPsignal_dom"/>
</dbReference>
<dbReference type="InterPro" id="IPR003660">
    <property type="entry name" value="HAMP_dom"/>
</dbReference>
<dbReference type="Proteomes" id="UP001148203">
    <property type="component" value="Unassembled WGS sequence"/>
</dbReference>
<evidence type="ECO:0000259" key="13">
    <source>
        <dbReference type="PROSITE" id="PS50885"/>
    </source>
</evidence>
<dbReference type="PANTHER" id="PTHR32089">
    <property type="entry name" value="METHYL-ACCEPTING CHEMOTAXIS PROTEIN MCPB"/>
    <property type="match status" value="1"/>
</dbReference>
<feature type="transmembrane region" description="Helical" evidence="11">
    <location>
        <begin position="20"/>
        <end position="40"/>
    </location>
</feature>
<name>A0ABT5NNH1_9PSED</name>
<evidence type="ECO:0000259" key="12">
    <source>
        <dbReference type="PROSITE" id="PS50111"/>
    </source>
</evidence>
<keyword evidence="8 10" id="KW-0807">Transducer</keyword>
<keyword evidence="2" id="KW-1003">Cell membrane</keyword>
<evidence type="ECO:0000256" key="3">
    <source>
        <dbReference type="ARBA" id="ARBA00022481"/>
    </source>
</evidence>
<dbReference type="Pfam" id="PF00015">
    <property type="entry name" value="MCPsignal"/>
    <property type="match status" value="1"/>
</dbReference>
<dbReference type="SMART" id="SM01358">
    <property type="entry name" value="HBM"/>
    <property type="match status" value="1"/>
</dbReference>
<dbReference type="InterPro" id="IPR004090">
    <property type="entry name" value="Chemotax_Me-accpt_rcpt"/>
</dbReference>
<dbReference type="Pfam" id="PF00672">
    <property type="entry name" value="HAMP"/>
    <property type="match status" value="1"/>
</dbReference>
<evidence type="ECO:0000256" key="1">
    <source>
        <dbReference type="ARBA" id="ARBA00004236"/>
    </source>
</evidence>
<evidence type="ECO:0000256" key="6">
    <source>
        <dbReference type="ARBA" id="ARBA00022989"/>
    </source>
</evidence>
<keyword evidence="5 11" id="KW-0812">Transmembrane</keyword>
<evidence type="ECO:0000256" key="4">
    <source>
        <dbReference type="ARBA" id="ARBA00022500"/>
    </source>
</evidence>
<dbReference type="CDD" id="cd11386">
    <property type="entry name" value="MCP_signal"/>
    <property type="match status" value="1"/>
</dbReference>
<dbReference type="Pfam" id="PF16591">
    <property type="entry name" value="HBM"/>
    <property type="match status" value="1"/>
</dbReference>
<feature type="domain" description="Methyl-accepting transducer" evidence="12">
    <location>
        <begin position="376"/>
        <end position="612"/>
    </location>
</feature>
<evidence type="ECO:0000256" key="2">
    <source>
        <dbReference type="ARBA" id="ARBA00022475"/>
    </source>
</evidence>
<dbReference type="PROSITE" id="PS50885">
    <property type="entry name" value="HAMP"/>
    <property type="match status" value="1"/>
</dbReference>
<dbReference type="PROSITE" id="PS51753">
    <property type="entry name" value="HBM"/>
    <property type="match status" value="1"/>
</dbReference>
<dbReference type="SMART" id="SM00304">
    <property type="entry name" value="HAMP"/>
    <property type="match status" value="2"/>
</dbReference>
<dbReference type="PRINTS" id="PR00260">
    <property type="entry name" value="CHEMTRNSDUCR"/>
</dbReference>